<keyword evidence="4" id="KW-1185">Reference proteome</keyword>
<accession>A0A4R6U6E1</accession>
<dbReference type="AlphaFoldDB" id="A0A4R6U6E1"/>
<gene>
    <name evidence="3" type="ORF">EV213_104160</name>
</gene>
<dbReference type="RefSeq" id="WP_166639194.1">
    <property type="nucleotide sequence ID" value="NZ_SNYJ01000004.1"/>
</dbReference>
<dbReference type="InterPro" id="IPR039564">
    <property type="entry name" value="Peptidase_C39-like"/>
</dbReference>
<protein>
    <submittedName>
        <fullName evidence="3">Peptidase C39-like protein</fullName>
    </submittedName>
</protein>
<dbReference type="EMBL" id="SNYJ01000004">
    <property type="protein sequence ID" value="TDQ41162.1"/>
    <property type="molecule type" value="Genomic_DNA"/>
</dbReference>
<reference evidence="3 4" key="1">
    <citation type="submission" date="2019-03" db="EMBL/GenBank/DDBJ databases">
        <title>Genomic Encyclopedia of Type Strains, Phase IV (KMG-IV): sequencing the most valuable type-strain genomes for metagenomic binning, comparative biology and taxonomic classification.</title>
        <authorList>
            <person name="Goeker M."/>
        </authorList>
    </citation>
    <scope>NUCLEOTIDE SEQUENCE [LARGE SCALE GENOMIC DNA]</scope>
    <source>
        <strain evidence="3 4">DSM 28697</strain>
    </source>
</reference>
<comment type="caution">
    <text evidence="3">The sequence shown here is derived from an EMBL/GenBank/DDBJ whole genome shotgun (WGS) entry which is preliminary data.</text>
</comment>
<name>A0A4R6U6E1_9BACI</name>
<proteinExistence type="predicted"/>
<dbReference type="Proteomes" id="UP000295632">
    <property type="component" value="Unassembled WGS sequence"/>
</dbReference>
<evidence type="ECO:0000259" key="2">
    <source>
        <dbReference type="Pfam" id="PF13529"/>
    </source>
</evidence>
<evidence type="ECO:0000256" key="1">
    <source>
        <dbReference type="SAM" id="SignalP"/>
    </source>
</evidence>
<sequence>MIKTNYLKIVAVLTISASFALPQSTAFAAGTGDDPRPIEDVPTPEQIEASKEQSKFLNGVIDDLPSEDTEGILKAMDLGEKEILSVRGFEQETSYWCGPATVKQVLHYLNGSSDSQSDYADELGTTRDGTVFSIVDNILNDNQNERTYRYYEYEEDDYLAWQIFMIKSVDRGIPAVLDLKISPRTLPNYESTVAGHILNTSGYDAQGDLRDDPRIRLTDPFDQGNRGRTIGNRWYDMDSIFEANQDHFRGAVIY</sequence>
<organism evidence="3 4">
    <name type="scientific">Aureibacillus halotolerans</name>
    <dbReference type="NCBI Taxonomy" id="1508390"/>
    <lineage>
        <taxon>Bacteria</taxon>
        <taxon>Bacillati</taxon>
        <taxon>Bacillota</taxon>
        <taxon>Bacilli</taxon>
        <taxon>Bacillales</taxon>
        <taxon>Bacillaceae</taxon>
        <taxon>Aureibacillus</taxon>
    </lineage>
</organism>
<feature type="signal peptide" evidence="1">
    <location>
        <begin position="1"/>
        <end position="28"/>
    </location>
</feature>
<keyword evidence="1" id="KW-0732">Signal</keyword>
<dbReference type="Pfam" id="PF13529">
    <property type="entry name" value="Peptidase_C39_2"/>
    <property type="match status" value="1"/>
</dbReference>
<evidence type="ECO:0000313" key="4">
    <source>
        <dbReference type="Proteomes" id="UP000295632"/>
    </source>
</evidence>
<evidence type="ECO:0000313" key="3">
    <source>
        <dbReference type="EMBL" id="TDQ41162.1"/>
    </source>
</evidence>
<feature type="domain" description="Peptidase C39-like" evidence="2">
    <location>
        <begin position="85"/>
        <end position="207"/>
    </location>
</feature>
<feature type="chain" id="PRO_5020516007" evidence="1">
    <location>
        <begin position="29"/>
        <end position="254"/>
    </location>
</feature>